<keyword evidence="1 3" id="KW-0456">Lyase</keyword>
<dbReference type="FunFam" id="1.10.40.30:FF:000002">
    <property type="entry name" value="Fumarate hydratase class II"/>
    <property type="match status" value="1"/>
</dbReference>
<dbReference type="PANTHER" id="PTHR42696:SF2">
    <property type="entry name" value="ASPARTATE AMMONIA-LYASE"/>
    <property type="match status" value="1"/>
</dbReference>
<dbReference type="Pfam" id="PF00206">
    <property type="entry name" value="Lyase_1"/>
    <property type="match status" value="1"/>
</dbReference>
<dbReference type="CDD" id="cd01357">
    <property type="entry name" value="Aspartase"/>
    <property type="match status" value="1"/>
</dbReference>
<dbReference type="SUPFAM" id="SSF48557">
    <property type="entry name" value="L-aspartase-like"/>
    <property type="match status" value="1"/>
</dbReference>
<dbReference type="RefSeq" id="WP_169454015.1">
    <property type="nucleotide sequence ID" value="NZ_CP051774.1"/>
</dbReference>
<dbReference type="EMBL" id="CP051774">
    <property type="protein sequence ID" value="QJE95702.1"/>
    <property type="molecule type" value="Genomic_DNA"/>
</dbReference>
<dbReference type="NCBIfam" id="NF008909">
    <property type="entry name" value="PRK12273.1"/>
    <property type="match status" value="1"/>
</dbReference>
<organism evidence="3 4">
    <name type="scientific">Luteolibacter luteus</name>
    <dbReference type="NCBI Taxonomy" id="2728835"/>
    <lineage>
        <taxon>Bacteria</taxon>
        <taxon>Pseudomonadati</taxon>
        <taxon>Verrucomicrobiota</taxon>
        <taxon>Verrucomicrobiia</taxon>
        <taxon>Verrucomicrobiales</taxon>
        <taxon>Verrucomicrobiaceae</taxon>
        <taxon>Luteolibacter</taxon>
    </lineage>
</organism>
<dbReference type="Gene3D" id="1.20.200.10">
    <property type="entry name" value="Fumarase/aspartase (Central domain)"/>
    <property type="match status" value="1"/>
</dbReference>
<dbReference type="InterPro" id="IPR024083">
    <property type="entry name" value="Fumarase/histidase_N"/>
</dbReference>
<reference evidence="3 4" key="1">
    <citation type="submission" date="2020-04" db="EMBL/GenBank/DDBJ databases">
        <title>Luteolibacter sp. G-1-1-1 isolated from soil.</title>
        <authorList>
            <person name="Dahal R.H."/>
        </authorList>
    </citation>
    <scope>NUCLEOTIDE SEQUENCE [LARGE SCALE GENOMIC DNA]</scope>
    <source>
        <strain evidence="3 4">G-1-1-1</strain>
    </source>
</reference>
<dbReference type="InterPro" id="IPR008948">
    <property type="entry name" value="L-Aspartase-like"/>
</dbReference>
<dbReference type="InterPro" id="IPR020557">
    <property type="entry name" value="Fumarate_lyase_CS"/>
</dbReference>
<dbReference type="PROSITE" id="PS50042">
    <property type="entry name" value="CNMP_BINDING_3"/>
    <property type="match status" value="1"/>
</dbReference>
<name>A0A858RG12_9BACT</name>
<dbReference type="SMART" id="SM00100">
    <property type="entry name" value="cNMP"/>
    <property type="match status" value="1"/>
</dbReference>
<dbReference type="Gene3D" id="1.10.40.30">
    <property type="entry name" value="Fumarase/aspartase (C-terminal domain)"/>
    <property type="match status" value="1"/>
</dbReference>
<dbReference type="GO" id="GO:0006099">
    <property type="term" value="P:tricarboxylic acid cycle"/>
    <property type="evidence" value="ECO:0007669"/>
    <property type="project" value="InterPro"/>
</dbReference>
<sequence>MNFSENRVRDIAGTIGISPDELEALLTQGGSHEYQSGDYLFHESTPRQWMGIVEEGEIEIVAGVHGSTTRLATLTRGAAFGEGVMLDDLPHSSSAVALSKVKVLRIPREVFDELRSSKPETFYRMVGHVARRLSVRLRDANRHAAGAGPSVVSTWRKEHDSLGERELPDSAYYGVQTLRGMENFPLSGIPLSHFSHFVRSFGYVKKAAAIANKQLGVLKPERADAIVAACDEVIAGQWHSHFTVDMIQGGAGTSTNMNANEVIANRALELLGHRKGQYEHLHPNDDVNRSQSTNDAYPTAIKLGVILTLRDAVSALRELKEALEAKAAEFADVLKMGRTENQDAVPMTLGQEFGAYAVMIGDGIRYLERASEELYEINMGATAIGTGINSPPGYAELCTKQLAEISGLPVNLAANLVEATQDSGCFALMSSAMKTAAVQLSKICNDLRWLSSGPRCGLYEIRLPSMQPGSSIMPGKVNPVIPEVVSQVCFQIIGADVTVSMASEASELELNMAEPVIAFNLLFGLTLLRNAAVILNARCIAGIQANRERCLEYVRHSIGLVTALNPVLGYERSAAIAKEALATGGSVYDLVLAKGWLAKEQLDDLLSPEKMTRPRVV</sequence>
<dbReference type="Gene3D" id="1.10.275.10">
    <property type="entry name" value="Fumarase/aspartase (N-terminal domain)"/>
    <property type="match status" value="1"/>
</dbReference>
<dbReference type="InterPro" id="IPR000595">
    <property type="entry name" value="cNMP-bd_dom"/>
</dbReference>
<evidence type="ECO:0000313" key="4">
    <source>
        <dbReference type="Proteomes" id="UP000501812"/>
    </source>
</evidence>
<accession>A0A858RG12</accession>
<dbReference type="InterPro" id="IPR018490">
    <property type="entry name" value="cNMP-bd_dom_sf"/>
</dbReference>
<dbReference type="EC" id="4.3.1.1" evidence="3"/>
<dbReference type="FunFam" id="1.10.275.10:FF:000001">
    <property type="entry name" value="Fumarate hydratase, mitochondrial"/>
    <property type="match status" value="1"/>
</dbReference>
<dbReference type="InterPro" id="IPR022761">
    <property type="entry name" value="Fumarate_lyase_N"/>
</dbReference>
<dbReference type="InterPro" id="IPR014710">
    <property type="entry name" value="RmlC-like_jellyroll"/>
</dbReference>
<dbReference type="GO" id="GO:0005829">
    <property type="term" value="C:cytosol"/>
    <property type="evidence" value="ECO:0007669"/>
    <property type="project" value="TreeGrafter"/>
</dbReference>
<gene>
    <name evidence="3" type="ORF">HHL09_07855</name>
</gene>
<dbReference type="CDD" id="cd00038">
    <property type="entry name" value="CAP_ED"/>
    <property type="match status" value="1"/>
</dbReference>
<evidence type="ECO:0000256" key="1">
    <source>
        <dbReference type="ARBA" id="ARBA00023239"/>
    </source>
</evidence>
<dbReference type="GO" id="GO:0008797">
    <property type="term" value="F:aspartate ammonia-lyase activity"/>
    <property type="evidence" value="ECO:0007669"/>
    <property type="project" value="UniProtKB-EC"/>
</dbReference>
<dbReference type="Pfam" id="PF10415">
    <property type="entry name" value="FumaraseC_C"/>
    <property type="match status" value="1"/>
</dbReference>
<proteinExistence type="predicted"/>
<dbReference type="InterPro" id="IPR051546">
    <property type="entry name" value="Aspartate_Ammonia-Lyase"/>
</dbReference>
<dbReference type="KEGG" id="luo:HHL09_07855"/>
<evidence type="ECO:0000259" key="2">
    <source>
        <dbReference type="PROSITE" id="PS50042"/>
    </source>
</evidence>
<dbReference type="PROSITE" id="PS00163">
    <property type="entry name" value="FUMARATE_LYASES"/>
    <property type="match status" value="1"/>
</dbReference>
<dbReference type="FunFam" id="1.20.200.10:FF:000001">
    <property type="entry name" value="Fumarate hydratase, mitochondrial"/>
    <property type="match status" value="1"/>
</dbReference>
<evidence type="ECO:0000313" key="3">
    <source>
        <dbReference type="EMBL" id="QJE95702.1"/>
    </source>
</evidence>
<protein>
    <submittedName>
        <fullName evidence="3">Aspartate ammonia-lyase</fullName>
        <ecNumber evidence="3">4.3.1.1</ecNumber>
    </submittedName>
</protein>
<feature type="domain" description="Cyclic nucleotide-binding" evidence="2">
    <location>
        <begin position="16"/>
        <end position="132"/>
    </location>
</feature>
<keyword evidence="4" id="KW-1185">Reference proteome</keyword>
<dbReference type="InterPro" id="IPR000362">
    <property type="entry name" value="Fumarate_lyase_fam"/>
</dbReference>
<dbReference type="SUPFAM" id="SSF51206">
    <property type="entry name" value="cAMP-binding domain-like"/>
    <property type="match status" value="1"/>
</dbReference>
<dbReference type="GO" id="GO:0006531">
    <property type="term" value="P:aspartate metabolic process"/>
    <property type="evidence" value="ECO:0007669"/>
    <property type="project" value="TreeGrafter"/>
</dbReference>
<dbReference type="PANTHER" id="PTHR42696">
    <property type="entry name" value="ASPARTATE AMMONIA-LYASE"/>
    <property type="match status" value="1"/>
</dbReference>
<dbReference type="InterPro" id="IPR018951">
    <property type="entry name" value="Fumarase_C_C"/>
</dbReference>
<dbReference type="Pfam" id="PF00027">
    <property type="entry name" value="cNMP_binding"/>
    <property type="match status" value="1"/>
</dbReference>
<dbReference type="AlphaFoldDB" id="A0A858RG12"/>
<dbReference type="Gene3D" id="2.60.120.10">
    <property type="entry name" value="Jelly Rolls"/>
    <property type="match status" value="1"/>
</dbReference>
<dbReference type="PRINTS" id="PR00149">
    <property type="entry name" value="FUMRATELYASE"/>
</dbReference>
<dbReference type="Proteomes" id="UP000501812">
    <property type="component" value="Chromosome"/>
</dbReference>